<feature type="region of interest" description="Disordered" evidence="1">
    <location>
        <begin position="1"/>
        <end position="26"/>
    </location>
</feature>
<sequence length="108" mass="12057">MEGEEPSRREGPKSRLGKEEAEEEEFDDIEVVAALEDAAKASEAPNITLPNQHLVSQAELSFLKMVEKITQAVFPKDTLRVLELNTPSIQEPDSFDGTQAHKLRVLIQ</sequence>
<evidence type="ECO:0000313" key="2">
    <source>
        <dbReference type="EMBL" id="MBW0548870.1"/>
    </source>
</evidence>
<organism evidence="2 3">
    <name type="scientific">Austropuccinia psidii MF-1</name>
    <dbReference type="NCBI Taxonomy" id="1389203"/>
    <lineage>
        <taxon>Eukaryota</taxon>
        <taxon>Fungi</taxon>
        <taxon>Dikarya</taxon>
        <taxon>Basidiomycota</taxon>
        <taxon>Pucciniomycotina</taxon>
        <taxon>Pucciniomycetes</taxon>
        <taxon>Pucciniales</taxon>
        <taxon>Sphaerophragmiaceae</taxon>
        <taxon>Austropuccinia</taxon>
    </lineage>
</organism>
<reference evidence="2" key="1">
    <citation type="submission" date="2021-03" db="EMBL/GenBank/DDBJ databases">
        <title>Draft genome sequence of rust myrtle Austropuccinia psidii MF-1, a brazilian biotype.</title>
        <authorList>
            <person name="Quecine M.C."/>
            <person name="Pachon D.M.R."/>
            <person name="Bonatelli M.L."/>
            <person name="Correr F.H."/>
            <person name="Franceschini L.M."/>
            <person name="Leite T.F."/>
            <person name="Margarido G.R.A."/>
            <person name="Almeida C.A."/>
            <person name="Ferrarezi J.A."/>
            <person name="Labate C.A."/>
        </authorList>
    </citation>
    <scope>NUCLEOTIDE SEQUENCE</scope>
    <source>
        <strain evidence="2">MF-1</strain>
    </source>
</reference>
<proteinExistence type="predicted"/>
<accession>A0A9Q3P482</accession>
<protein>
    <submittedName>
        <fullName evidence="2">Uncharacterized protein</fullName>
    </submittedName>
</protein>
<dbReference type="OrthoDB" id="9997817at2759"/>
<feature type="compositionally biased region" description="Basic and acidic residues" evidence="1">
    <location>
        <begin position="1"/>
        <end position="19"/>
    </location>
</feature>
<gene>
    <name evidence="2" type="ORF">O181_088585</name>
</gene>
<keyword evidence="3" id="KW-1185">Reference proteome</keyword>
<comment type="caution">
    <text evidence="2">The sequence shown here is derived from an EMBL/GenBank/DDBJ whole genome shotgun (WGS) entry which is preliminary data.</text>
</comment>
<dbReference type="EMBL" id="AVOT02054128">
    <property type="protein sequence ID" value="MBW0548870.1"/>
    <property type="molecule type" value="Genomic_DNA"/>
</dbReference>
<evidence type="ECO:0000256" key="1">
    <source>
        <dbReference type="SAM" id="MobiDB-lite"/>
    </source>
</evidence>
<dbReference type="Proteomes" id="UP000765509">
    <property type="component" value="Unassembled WGS sequence"/>
</dbReference>
<name>A0A9Q3P482_9BASI</name>
<dbReference type="AlphaFoldDB" id="A0A9Q3P482"/>
<evidence type="ECO:0000313" key="3">
    <source>
        <dbReference type="Proteomes" id="UP000765509"/>
    </source>
</evidence>